<protein>
    <recommendedName>
        <fullName evidence="5">Calponin-homology (CH) domain-containing protein</fullName>
    </recommendedName>
</protein>
<feature type="repeat" description="Filamin" evidence="4">
    <location>
        <begin position="231"/>
        <end position="322"/>
    </location>
</feature>
<dbReference type="GO" id="GO:0051015">
    <property type="term" value="F:actin filament binding"/>
    <property type="evidence" value="ECO:0007669"/>
    <property type="project" value="InterPro"/>
</dbReference>
<evidence type="ECO:0000313" key="6">
    <source>
        <dbReference type="EMBL" id="VBB30796.1"/>
    </source>
</evidence>
<dbReference type="STRING" id="6277.A0A498SPZ7"/>
<dbReference type="PROSITE" id="PS00020">
    <property type="entry name" value="ACTININ_2"/>
    <property type="match status" value="1"/>
</dbReference>
<dbReference type="Pfam" id="PF00630">
    <property type="entry name" value="Filamin"/>
    <property type="match status" value="13"/>
</dbReference>
<feature type="repeat" description="Filamin" evidence="4">
    <location>
        <begin position="2096"/>
        <end position="2190"/>
    </location>
</feature>
<feature type="repeat" description="Filamin" evidence="4">
    <location>
        <begin position="1126"/>
        <end position="1202"/>
    </location>
</feature>
<feature type="domain" description="Calponin-homology (CH)" evidence="5">
    <location>
        <begin position="22"/>
        <end position="128"/>
    </location>
</feature>
<dbReference type="InterPro" id="IPR014756">
    <property type="entry name" value="Ig_E-set"/>
</dbReference>
<evidence type="ECO:0000259" key="5">
    <source>
        <dbReference type="PROSITE" id="PS50021"/>
    </source>
</evidence>
<feature type="repeat" description="Filamin" evidence="4">
    <location>
        <begin position="1588"/>
        <end position="1680"/>
    </location>
</feature>
<dbReference type="InterPro" id="IPR001715">
    <property type="entry name" value="CH_dom"/>
</dbReference>
<feature type="repeat" description="Filamin" evidence="4">
    <location>
        <begin position="427"/>
        <end position="524"/>
    </location>
</feature>
<dbReference type="FunFam" id="1.10.418.10:FF:000006">
    <property type="entry name" value="Filamin-B isoform A"/>
    <property type="match status" value="1"/>
</dbReference>
<feature type="repeat" description="Filamin" evidence="4">
    <location>
        <begin position="1678"/>
        <end position="1778"/>
    </location>
</feature>
<feature type="domain" description="Calponin-homology (CH)" evidence="5">
    <location>
        <begin position="147"/>
        <end position="251"/>
    </location>
</feature>
<dbReference type="InterPro" id="IPR001298">
    <property type="entry name" value="Filamin/ABP280_rpt"/>
</dbReference>
<reference evidence="6 7" key="1">
    <citation type="submission" date="2018-08" db="EMBL/GenBank/DDBJ databases">
        <authorList>
            <person name="Laetsch R D."/>
            <person name="Stevens L."/>
            <person name="Kumar S."/>
            <person name="Blaxter L. M."/>
        </authorList>
    </citation>
    <scope>NUCLEOTIDE SEQUENCE [LARGE SCALE GENOMIC DNA]</scope>
</reference>
<dbReference type="PROSITE" id="PS00019">
    <property type="entry name" value="ACTININ_1"/>
    <property type="match status" value="1"/>
</dbReference>
<feature type="repeat" description="Filamin" evidence="4">
    <location>
        <begin position="1203"/>
        <end position="1295"/>
    </location>
</feature>
<dbReference type="InterPro" id="IPR013783">
    <property type="entry name" value="Ig-like_fold"/>
</dbReference>
<dbReference type="Pfam" id="PF00307">
    <property type="entry name" value="CH"/>
    <property type="match status" value="2"/>
</dbReference>
<dbReference type="SMART" id="SM00557">
    <property type="entry name" value="IG_FLMN"/>
    <property type="match status" value="17"/>
</dbReference>
<dbReference type="PROSITE" id="PS50021">
    <property type="entry name" value="CH"/>
    <property type="match status" value="2"/>
</dbReference>
<dbReference type="SUPFAM" id="SSF47576">
    <property type="entry name" value="Calponin-homology domain, CH-domain"/>
    <property type="match status" value="1"/>
</dbReference>
<evidence type="ECO:0000256" key="2">
    <source>
        <dbReference type="ARBA" id="ARBA00022737"/>
    </source>
</evidence>
<gene>
    <name evidence="6" type="ORF">NAV_LOCUS5587</name>
</gene>
<feature type="repeat" description="Filamin" evidence="4">
    <location>
        <begin position="915"/>
        <end position="1009"/>
    </location>
</feature>
<dbReference type="PROSITE" id="PS50194">
    <property type="entry name" value="FILAMIN_REPEAT"/>
    <property type="match status" value="18"/>
</dbReference>
<proteinExistence type="inferred from homology"/>
<organism evidence="6 7">
    <name type="scientific">Acanthocheilonema viteae</name>
    <name type="common">Filarial nematode worm</name>
    <name type="synonym">Dipetalonema viteae</name>
    <dbReference type="NCBI Taxonomy" id="6277"/>
    <lineage>
        <taxon>Eukaryota</taxon>
        <taxon>Metazoa</taxon>
        <taxon>Ecdysozoa</taxon>
        <taxon>Nematoda</taxon>
        <taxon>Chromadorea</taxon>
        <taxon>Rhabditida</taxon>
        <taxon>Spirurina</taxon>
        <taxon>Spiruromorpha</taxon>
        <taxon>Filarioidea</taxon>
        <taxon>Onchocercidae</taxon>
        <taxon>Acanthocheilonema</taxon>
    </lineage>
</organism>
<dbReference type="PANTHER" id="PTHR38537">
    <property type="entry name" value="JITTERBUG, ISOFORM N"/>
    <property type="match status" value="1"/>
</dbReference>
<dbReference type="SMART" id="SM00033">
    <property type="entry name" value="CH"/>
    <property type="match status" value="2"/>
</dbReference>
<dbReference type="InterPro" id="IPR044801">
    <property type="entry name" value="Filamin"/>
</dbReference>
<dbReference type="InterPro" id="IPR001589">
    <property type="entry name" value="Actinin_actin-bd_CS"/>
</dbReference>
<dbReference type="GO" id="GO:0030036">
    <property type="term" value="P:actin cytoskeleton organization"/>
    <property type="evidence" value="ECO:0007669"/>
    <property type="project" value="InterPro"/>
</dbReference>
<feature type="repeat" description="Filamin" evidence="4">
    <location>
        <begin position="1781"/>
        <end position="1873"/>
    </location>
</feature>
<sequence>MKEDEPFEIVLEDRQPDAAWKRIQKNTFTRWVNQKLERVNVKVTDLETDFEEGLKLIRLVEVLSGKSVGRYSKKVTFRHQKLENISLALKFLENEEHIKIVNIDSSAIADRNLKLILGLVWTLILHYSISKQIWDDHEGDAAQDEDVSPKAKLMTWLKGKLPSGLPFTNFTSDWNDGILLGALVDSCAPDLGIDWRNWLPSQALHSTRRAMHLAKDYLSIEPLIAPEELISPAVDEKSVMTYLSQFPGAKYTATVGRFRDLDVMPTVGVDTQFRLQMNSSAMISEVNIRGPTGSSVPYNLYRISESVYNLIYQPKVPGEHEIMAVIRDGISGNFIQLASPKIVAIEGAHLVCNRSIQLGMSFKFRIENPANEPVEVLVLPPNDKEFEIPVMPDGKAFKGQFTPEREGLYEMNVFQNGSRIAGCPFSFTVTPPAKMNIWGRGLEPCGIQSGEEVIVYVDYSDSLSGPPRMRVRGLSGKEISVSETVDGNLNLKIFKYQPHEVGLYEVSILLGERHVGKSPYKVMVSPISNSKVRAFGPGLESGVANLPCIFLIETNGGRCEQINVTVTGRTLSRNRFEKPDIELVDNRDGSALARFTPASAGIYTVKVYYADGHIKGSPFIVQVQPANNNLKVTDMRLCGITRDLNILQGQDLTFGIEMPDARLRLKPLVRAVNENYEEVPIQMMEIIPGKYECRFAPNALGRYYFLLSVGGVAIPGSPFVVTVRKMIDMSKIRIYGPGIGPEIYANQLVSFTIDSRNVADVKKILSRLYHQNGTVVNVKVVDNGNETLTATYTALEPGPYELALYYESMELMKMDINVKQFDISSIAISGLDNNEIVTIGHRQNIVINTGDLTPIKNGLEVIVEEANGSKYMIPLEHVHNSTIFRGVWMAKNAGETKFAVFFDENLVYESQIIVRRIQDAAMCRATGDGLRRAIVGVPAVFQVDMKDAGGGRMKMAIKGPSESKTNITDHSDGLCTVEYIAQTPGTYEISIYFGDNEEEIPDSPFTVTADYACDPSKVLITGCKNGHVRSGVSASFLIDATRTALKPISAKLPAGLPQPFIEEIKPRIYRVTFTPKAKSTRILPMEIFYGGQLLHGRPLDFTVEQDEPDLVVLKNDPGTLPRKVRASFRYHVFIDGIIAENVDKLKVQVKDPDNRFREPAVVEVVDRGIYLLEFLPDMAGTYSITVYSDGEPLHSKPYELTAVPVGSANKCYLDLKPPHNLWTVGAPKSFIINAISGGEGALNVIADADDLEIDIEEQTNGCYIVTFIPHHEGLHRLVFLFGGIEIPDGTYDFECGPVISSEPEIPLLRYETDSEEHFYNAEEEHFYNVEKHLVPLAFRFSLTCDYHFDKLSASVKMPSGKKDVAHIKDNTDGSVTVTYRPKLCGNHLLSVQHDGVNMSGSPMSFYVSDSADGYVTVYGAGLTHAVVGEPAPFTVCAKGSPAKELSVAVEGTAKATIKCHDNKDGTCSVAWVPPVPGEYKVHIKLAGKPLKGSPFAVVVAGEGQKRAHLSVGSTSEVSLNVAHTEIKGLSASIKSPSGIEEPCFIRHLDSATIGVSFTPREEGEHLFTVKKNGQIIPKSPFRVKVDKSQVGNASKVIVGGNGKANAICQQYNDLVVDTRNAGYGGLSISVEGPSKAELKCTEAKEGLINIAYKPTEPGIYILSIKFADVHVKDSPFTVNCTGKGLGSVKKTAKKEVNQAPIVLPKQDAALYLKLENTSPMETKAKVMDPNGKSYDIEVRDIGDSLYQISFKPEMDGSHAVSVFHKGQHVLGSPFQYTVGHITEVGAHKVRAAGVGILRGETNMKQSFNVYTREAGRGELGVTIEGPSEAELQFHEHKDGNCHFNYKVSKPGEYLIGIKFNNEHITDSPFKVFVAPATGEARRLELASFPDSGLPNKACTFTVLTHRAAGHLEAKVHTPSNKIETIDIVPIDEGESYALRFIPTETGNYYVDVTLDGAPMRESPFRLRVGASEESDPTAITVSGDGIHGGQTGQKCEFIINTCNAGSGLLQVQIDGPSKVTLDAYELEMGYKVRYMALAPGAYFVDIKYAGVHIPGSPFKMMMTGKELGGGGEPDTSLIKIDALAKTSKGTVSQVPVLKGDASKVTVKGSGLNKFFPGRPAAFNIDTALAGENLLFVGVLTSKGPCEEVTVRHLGSGRYAVTYRIQERVKGFIFVKYGETNIPGSPFAVSF</sequence>
<feature type="repeat" description="Filamin" evidence="4">
    <location>
        <begin position="1497"/>
        <end position="1585"/>
    </location>
</feature>
<evidence type="ECO:0000256" key="4">
    <source>
        <dbReference type="PROSITE-ProRule" id="PRU00087"/>
    </source>
</evidence>
<accession>A0A498SPZ7</accession>
<dbReference type="InterPro" id="IPR036872">
    <property type="entry name" value="CH_dom_sf"/>
</dbReference>
<feature type="repeat" description="Filamin" evidence="4">
    <location>
        <begin position="724"/>
        <end position="820"/>
    </location>
</feature>
<dbReference type="SUPFAM" id="SSF81296">
    <property type="entry name" value="E set domains"/>
    <property type="match status" value="19"/>
</dbReference>
<comment type="similarity">
    <text evidence="1">Belongs to the filamin family.</text>
</comment>
<feature type="repeat" description="Filamin" evidence="4">
    <location>
        <begin position="1407"/>
        <end position="1499"/>
    </location>
</feature>
<dbReference type="Gene3D" id="2.60.40.10">
    <property type="entry name" value="Immunoglobulins"/>
    <property type="match status" value="18"/>
</dbReference>
<evidence type="ECO:0000313" key="7">
    <source>
        <dbReference type="Proteomes" id="UP000276991"/>
    </source>
</evidence>
<feature type="repeat" description="Filamin" evidence="4">
    <location>
        <begin position="524"/>
        <end position="623"/>
    </location>
</feature>
<dbReference type="PANTHER" id="PTHR38537:SF8">
    <property type="entry name" value="FILAMIN-A"/>
    <property type="match status" value="1"/>
</dbReference>
<feature type="repeat" description="Filamin" evidence="4">
    <location>
        <begin position="1971"/>
        <end position="2062"/>
    </location>
</feature>
<evidence type="ECO:0000256" key="1">
    <source>
        <dbReference type="ARBA" id="ARBA00009238"/>
    </source>
</evidence>
<name>A0A498SPZ7_ACAVI</name>
<dbReference type="InterPro" id="IPR017868">
    <property type="entry name" value="Filamin/ABP280_repeat-like"/>
</dbReference>
<feature type="repeat" description="Filamin" evidence="4">
    <location>
        <begin position="335"/>
        <end position="429"/>
    </location>
</feature>
<evidence type="ECO:0000256" key="3">
    <source>
        <dbReference type="ARBA" id="ARBA00023203"/>
    </source>
</evidence>
<dbReference type="EMBL" id="UPTC01000997">
    <property type="protein sequence ID" value="VBB30796.1"/>
    <property type="molecule type" value="Genomic_DNA"/>
</dbReference>
<dbReference type="FunFam" id="2.60.40.10:FF:000096">
    <property type="entry name" value="filamin-C isoform X2"/>
    <property type="match status" value="1"/>
</dbReference>
<keyword evidence="2" id="KW-0677">Repeat</keyword>
<feature type="repeat" description="Filamin" evidence="4">
    <location>
        <begin position="1895"/>
        <end position="1968"/>
    </location>
</feature>
<feature type="repeat" description="Filamin" evidence="4">
    <location>
        <begin position="1349"/>
        <end position="1407"/>
    </location>
</feature>
<dbReference type="Gene3D" id="1.10.418.10">
    <property type="entry name" value="Calponin-like domain"/>
    <property type="match status" value="2"/>
</dbReference>
<keyword evidence="3" id="KW-0009">Actin-binding</keyword>
<feature type="repeat" description="Filamin" evidence="4">
    <location>
        <begin position="651"/>
        <end position="723"/>
    </location>
</feature>
<keyword evidence="7" id="KW-1185">Reference proteome</keyword>
<dbReference type="Proteomes" id="UP000276991">
    <property type="component" value="Unassembled WGS sequence"/>
</dbReference>
<dbReference type="OrthoDB" id="5334309at2759"/>